<dbReference type="AlphaFoldDB" id="A0AAV2D778"/>
<keyword evidence="1" id="KW-0732">Signal</keyword>
<keyword evidence="3" id="KW-1185">Reference proteome</keyword>
<name>A0AAV2D778_9ROSI</name>
<evidence type="ECO:0000256" key="1">
    <source>
        <dbReference type="SAM" id="SignalP"/>
    </source>
</evidence>
<gene>
    <name evidence="2" type="ORF">LTRI10_LOCUS11893</name>
</gene>
<proteinExistence type="predicted"/>
<organism evidence="2 3">
    <name type="scientific">Linum trigynum</name>
    <dbReference type="NCBI Taxonomy" id="586398"/>
    <lineage>
        <taxon>Eukaryota</taxon>
        <taxon>Viridiplantae</taxon>
        <taxon>Streptophyta</taxon>
        <taxon>Embryophyta</taxon>
        <taxon>Tracheophyta</taxon>
        <taxon>Spermatophyta</taxon>
        <taxon>Magnoliopsida</taxon>
        <taxon>eudicotyledons</taxon>
        <taxon>Gunneridae</taxon>
        <taxon>Pentapetalae</taxon>
        <taxon>rosids</taxon>
        <taxon>fabids</taxon>
        <taxon>Malpighiales</taxon>
        <taxon>Linaceae</taxon>
        <taxon>Linum</taxon>
    </lineage>
</organism>
<feature type="signal peptide" evidence="1">
    <location>
        <begin position="1"/>
        <end position="27"/>
    </location>
</feature>
<dbReference type="Proteomes" id="UP001497516">
    <property type="component" value="Chromosome 2"/>
</dbReference>
<dbReference type="EMBL" id="OZ034815">
    <property type="protein sequence ID" value="CAL1369107.1"/>
    <property type="molecule type" value="Genomic_DNA"/>
</dbReference>
<feature type="chain" id="PRO_5043999219" evidence="1">
    <location>
        <begin position="28"/>
        <end position="231"/>
    </location>
</feature>
<reference evidence="2 3" key="1">
    <citation type="submission" date="2024-04" db="EMBL/GenBank/DDBJ databases">
        <authorList>
            <person name="Fracassetti M."/>
        </authorList>
    </citation>
    <scope>NUCLEOTIDE SEQUENCE [LARGE SCALE GENOMIC DNA]</scope>
</reference>
<evidence type="ECO:0000313" key="3">
    <source>
        <dbReference type="Proteomes" id="UP001497516"/>
    </source>
</evidence>
<sequence>MLGLSLWVGLSLCLVVCSIWGLRTVKSIPPKCRLGFARALKGALDDVGVSPGDISCWIRLLVLPLYVLKTFSPRSNLECQSAIRRLCQEESVTSDIIAWGSGGSLQLLRETLDEVPPPFAAKEDLVSGELNLRKCQRKIYDGHYIATVRVLSSSSVAPYSDATLLDLQNKHHVAPSPSLPTSPVDHHPLVASLTVVLDMIRIFPRGTSCGRMFFELNILWIVWVNCCGYLR</sequence>
<accession>A0AAV2D778</accession>
<evidence type="ECO:0000313" key="2">
    <source>
        <dbReference type="EMBL" id="CAL1369107.1"/>
    </source>
</evidence>
<protein>
    <submittedName>
        <fullName evidence="2">Uncharacterized protein</fullName>
    </submittedName>
</protein>